<evidence type="ECO:0000313" key="2">
    <source>
        <dbReference type="EMBL" id="WOI34847.1"/>
    </source>
</evidence>
<sequence>MSEPVTHSEIEDVLSSIRRLVSETNGHGDSASPTRNEGRPATRLVLTPALRVPASDLSEDIPQESQSASTSENGREGQPQQDHYAREKAPVVASFKPDATAAAEDSSARAELVRQIAKVNLSTRRDPVTEQSRNEATRILASAAKPLPQGDAELSPCEGSSGADRDEEIAEAPFVAVEDTEEIGAADPIQLRRSTSPSEAELPEREPSVEAGGDAPWRDPAAKLFDSLADAETGTETGAETNSEAQVTDAVQDPVQDPAPKAQDTPREQSARVAAVVRRIAELETAGRNTDEAAADRNGTAVPDLNEDDIEAVPHSGPSVETIQWEDHQQDDVAADSFVSAREPAEDEIGAVARGATEEVAMEALSSAEDFLDEDSLRALVSDIVREELQGPLGERITRNVRKLVRREIQRALASQELL</sequence>
<proteinExistence type="predicted"/>
<feature type="compositionally biased region" description="Polar residues" evidence="1">
    <location>
        <begin position="22"/>
        <end position="35"/>
    </location>
</feature>
<protein>
    <recommendedName>
        <fullName evidence="4">Glycerol-3-phosphate dehydrogenase</fullName>
    </recommendedName>
</protein>
<dbReference type="EMBL" id="CP136704">
    <property type="protein sequence ID" value="WOI34847.1"/>
    <property type="molecule type" value="Genomic_DNA"/>
</dbReference>
<feature type="compositionally biased region" description="Polar residues" evidence="1">
    <location>
        <begin position="63"/>
        <end position="72"/>
    </location>
</feature>
<evidence type="ECO:0000256" key="1">
    <source>
        <dbReference type="SAM" id="MobiDB-lite"/>
    </source>
</evidence>
<feature type="region of interest" description="Disordered" evidence="1">
    <location>
        <begin position="287"/>
        <end position="315"/>
    </location>
</feature>
<evidence type="ECO:0000313" key="3">
    <source>
        <dbReference type="Proteomes" id="UP001302666"/>
    </source>
</evidence>
<dbReference type="Proteomes" id="UP001302666">
    <property type="component" value="Chromosome"/>
</dbReference>
<dbReference type="RefSeq" id="WP_317386670.1">
    <property type="nucleotide sequence ID" value="NZ_CP136704.1"/>
</dbReference>
<feature type="region of interest" description="Disordered" evidence="1">
    <location>
        <begin position="20"/>
        <end position="93"/>
    </location>
</feature>
<feature type="compositionally biased region" description="Low complexity" evidence="1">
    <location>
        <begin position="230"/>
        <end position="245"/>
    </location>
</feature>
<evidence type="ECO:0008006" key="4">
    <source>
        <dbReference type="Google" id="ProtNLM"/>
    </source>
</evidence>
<organism evidence="2 3">
    <name type="scientific">Tritonibacter scottomollicae</name>
    <name type="common">Epibacterium scottomollicae</name>
    <dbReference type="NCBI Taxonomy" id="483013"/>
    <lineage>
        <taxon>Bacteria</taxon>
        <taxon>Pseudomonadati</taxon>
        <taxon>Pseudomonadota</taxon>
        <taxon>Alphaproteobacteria</taxon>
        <taxon>Rhodobacterales</taxon>
        <taxon>Paracoccaceae</taxon>
        <taxon>Tritonibacter</taxon>
    </lineage>
</organism>
<name>A0ABZ0HMT6_TRISK</name>
<feature type="region of interest" description="Disordered" evidence="1">
    <location>
        <begin position="143"/>
        <end position="272"/>
    </location>
</feature>
<accession>A0ABZ0HMT6</accession>
<reference evidence="2 3" key="1">
    <citation type="submission" date="2023-10" db="EMBL/GenBank/DDBJ databases">
        <title>Eight complete genome sequences of bacteria isolated from laboratory stock of Giant Kelp gametophytes.</title>
        <authorList>
            <person name="Tolentino B."/>
            <person name="Nuzhdin S."/>
        </authorList>
    </citation>
    <scope>NUCLEOTIDE SEQUENCE [LARGE SCALE GENOMIC DNA]</scope>
    <source>
        <strain evidence="2 3">LC.270.F.C4</strain>
    </source>
</reference>
<keyword evidence="3" id="KW-1185">Reference proteome</keyword>
<gene>
    <name evidence="2" type="ORF">R1T40_09015</name>
</gene>